<dbReference type="GeneID" id="96085556"/>
<organism evidence="1 2">
    <name type="scientific">Alternaria dauci</name>
    <dbReference type="NCBI Taxonomy" id="48095"/>
    <lineage>
        <taxon>Eukaryota</taxon>
        <taxon>Fungi</taxon>
        <taxon>Dikarya</taxon>
        <taxon>Ascomycota</taxon>
        <taxon>Pezizomycotina</taxon>
        <taxon>Dothideomycetes</taxon>
        <taxon>Pleosporomycetidae</taxon>
        <taxon>Pleosporales</taxon>
        <taxon>Pleosporineae</taxon>
        <taxon>Pleosporaceae</taxon>
        <taxon>Alternaria</taxon>
        <taxon>Alternaria sect. Porri</taxon>
    </lineage>
</organism>
<name>A0ABR3ULJ7_9PLEO</name>
<gene>
    <name evidence="1" type="ORF">ACET3X_005234</name>
</gene>
<reference evidence="1 2" key="1">
    <citation type="submission" date="2024-09" db="EMBL/GenBank/DDBJ databases">
        <title>T2T genomes of carrot and Alternaria dauci and their utility for understanding host-pathogen interaction during carrot leaf blight disease.</title>
        <authorList>
            <person name="Liu W."/>
            <person name="Xu S."/>
            <person name="Ou C."/>
            <person name="Liu X."/>
            <person name="Zhuang F."/>
            <person name="Deng X.W."/>
        </authorList>
    </citation>
    <scope>NUCLEOTIDE SEQUENCE [LARGE SCALE GENOMIC DNA]</scope>
    <source>
        <strain evidence="1 2">A2016</strain>
    </source>
</reference>
<evidence type="ECO:0000313" key="2">
    <source>
        <dbReference type="Proteomes" id="UP001578633"/>
    </source>
</evidence>
<dbReference type="EMBL" id="JBHGVX010000004">
    <property type="protein sequence ID" value="KAL1796694.1"/>
    <property type="molecule type" value="Genomic_DNA"/>
</dbReference>
<comment type="caution">
    <text evidence="1">The sequence shown here is derived from an EMBL/GenBank/DDBJ whole genome shotgun (WGS) entry which is preliminary data.</text>
</comment>
<keyword evidence="2" id="KW-1185">Reference proteome</keyword>
<evidence type="ECO:0000313" key="1">
    <source>
        <dbReference type="EMBL" id="KAL1796694.1"/>
    </source>
</evidence>
<sequence length="315" mass="35919">MSIARILAAHLGTTAFYQMASPKKSAVETADLSRYSQIQRSIMNELYGKKSFLYEYVRGEVSADACAIAITNWDLCARQCTFAAAGETEPERLARVALGVRYREAITQLQGDIKGAYVAAIHEANQTISSQLTKTIDKFIARKNVEFWEKKREEVVQSFFTELPLVANARELDLLKPEPLFARKYAERYEFWNARIDGDIIATMFRLAKGKVDLRTLFGRVDWTQVWGRKLVATMDCMHRKVINIEMLIDSISMYSTDPQYCASPNVSLDRAGLNTTIRSFEKMVKEPAEKEPADTWKWMNISVIQATRKRGVQD</sequence>
<accession>A0ABR3ULJ7</accession>
<proteinExistence type="predicted"/>
<protein>
    <submittedName>
        <fullName evidence="1">Uncharacterized protein</fullName>
    </submittedName>
</protein>
<dbReference type="Proteomes" id="UP001578633">
    <property type="component" value="Chromosome 4"/>
</dbReference>
<dbReference type="RefSeq" id="XP_069307278.1">
    <property type="nucleotide sequence ID" value="XM_069451417.1"/>
</dbReference>